<dbReference type="PANTHER" id="PTHR33110:SF89">
    <property type="entry name" value="DUF295 DOMAIN-CONTAINING PROTEIN"/>
    <property type="match status" value="1"/>
</dbReference>
<dbReference type="OMA" id="SAYYYEM"/>
<protein>
    <recommendedName>
        <fullName evidence="1">KIB1-4 beta-propeller domain-containing protein</fullName>
    </recommendedName>
</protein>
<dbReference type="EnsemblPlants" id="TraesCS1A02G171900.1">
    <property type="protein sequence ID" value="TraesCS1A02G171900.1.cds1"/>
    <property type="gene ID" value="TraesCS1A02G171900"/>
</dbReference>
<dbReference type="Gramene" id="TraesCS1A03G0463100.1">
    <property type="protein sequence ID" value="TraesCS1A03G0463100.1.CDS1"/>
    <property type="gene ID" value="TraesCS1A03G0463100"/>
</dbReference>
<evidence type="ECO:0000313" key="3">
    <source>
        <dbReference type="Proteomes" id="UP000019116"/>
    </source>
</evidence>
<dbReference type="InterPro" id="IPR005174">
    <property type="entry name" value="KIB1-4_b-propeller"/>
</dbReference>
<dbReference type="AlphaFoldDB" id="A0A3B5XYN3"/>
<organism evidence="2">
    <name type="scientific">Triticum aestivum</name>
    <name type="common">Wheat</name>
    <dbReference type="NCBI Taxonomy" id="4565"/>
    <lineage>
        <taxon>Eukaryota</taxon>
        <taxon>Viridiplantae</taxon>
        <taxon>Streptophyta</taxon>
        <taxon>Embryophyta</taxon>
        <taxon>Tracheophyta</taxon>
        <taxon>Spermatophyta</taxon>
        <taxon>Magnoliopsida</taxon>
        <taxon>Liliopsida</taxon>
        <taxon>Poales</taxon>
        <taxon>Poaceae</taxon>
        <taxon>BOP clade</taxon>
        <taxon>Pooideae</taxon>
        <taxon>Triticodae</taxon>
        <taxon>Triticeae</taxon>
        <taxon>Triticinae</taxon>
        <taxon>Triticum</taxon>
    </lineage>
</organism>
<keyword evidence="3" id="KW-1185">Reference proteome</keyword>
<dbReference type="Pfam" id="PF03478">
    <property type="entry name" value="Beta-prop_KIB1-4"/>
    <property type="match status" value="1"/>
</dbReference>
<proteinExistence type="predicted"/>
<accession>A0A3B5XYN3</accession>
<dbReference type="PANTHER" id="PTHR33110">
    <property type="entry name" value="F-BOX/KELCH-REPEAT PROTEIN-RELATED"/>
    <property type="match status" value="1"/>
</dbReference>
<evidence type="ECO:0000313" key="2">
    <source>
        <dbReference type="EnsemblPlants" id="TraesCS1A02G171900.1.cds1"/>
    </source>
</evidence>
<dbReference type="PaxDb" id="4565-Traes_1AL_00530B6DB.3"/>
<sequence>MAINRRPKKKRNTRAAHREPLDWLDLPSELLELIAQRSRDPITGLTAFRSVCRTWRAASGQAPRLLLPAPRNRSAPRAGSAHALVFPLPGGWSVVVDARDASCRLSHLTTGATAALPKISAVHDGKTMSDIRYVHHTADESARKVQIRTPFYDVSFRTYLEFSDHFRFAIHAPPGSLSASTDDMMIIMFHRCLLERESIVVCRPGDAAWTKLPKRPSSRFDYFIDVTSFQGKIYGLESNGATLVFDATTLEFLCSIDAPQSTSKLYSMIYWPYKHDDPVDFDYFHLVALPSKLLLVVLSVKSLEPAGFAFFELTSGSRDGQLSWRKVTGDGIGGNYDVFMDCHHATFSDNNGVGTGARIYYVLHRTWHPKASAYYYEMHDGKMECLYMSLDDNREYSTKPSWFVP</sequence>
<reference evidence="2" key="2">
    <citation type="submission" date="2018-10" db="UniProtKB">
        <authorList>
            <consortium name="EnsemblPlants"/>
        </authorList>
    </citation>
    <scope>IDENTIFICATION</scope>
</reference>
<reference evidence="2" key="1">
    <citation type="submission" date="2018-08" db="EMBL/GenBank/DDBJ databases">
        <authorList>
            <person name="Rossello M."/>
        </authorList>
    </citation>
    <scope>NUCLEOTIDE SEQUENCE [LARGE SCALE GENOMIC DNA]</scope>
    <source>
        <strain evidence="2">cv. Chinese Spring</strain>
    </source>
</reference>
<dbReference type="InterPro" id="IPR036047">
    <property type="entry name" value="F-box-like_dom_sf"/>
</dbReference>
<dbReference type="Proteomes" id="UP000019116">
    <property type="component" value="Chromosome 1A"/>
</dbReference>
<feature type="domain" description="KIB1-4 beta-propeller" evidence="1">
    <location>
        <begin position="89"/>
        <end position="362"/>
    </location>
</feature>
<dbReference type="OrthoDB" id="618980at2759"/>
<dbReference type="SUPFAM" id="SSF81383">
    <property type="entry name" value="F-box domain"/>
    <property type="match status" value="1"/>
</dbReference>
<evidence type="ECO:0000259" key="1">
    <source>
        <dbReference type="Pfam" id="PF03478"/>
    </source>
</evidence>
<dbReference type="Gramene" id="TraesCS1A02G171900.1">
    <property type="protein sequence ID" value="TraesCS1A02G171900.1.cds1"/>
    <property type="gene ID" value="TraesCS1A02G171900"/>
</dbReference>
<name>A0A3B5XYN3_WHEAT</name>